<evidence type="ECO:0000313" key="2">
    <source>
        <dbReference type="Proteomes" id="UP001151760"/>
    </source>
</evidence>
<protein>
    <submittedName>
        <fullName evidence="1">Nucleic acid-binding, OB-fold protein</fullName>
    </submittedName>
</protein>
<organism evidence="1 2">
    <name type="scientific">Tanacetum coccineum</name>
    <dbReference type="NCBI Taxonomy" id="301880"/>
    <lineage>
        <taxon>Eukaryota</taxon>
        <taxon>Viridiplantae</taxon>
        <taxon>Streptophyta</taxon>
        <taxon>Embryophyta</taxon>
        <taxon>Tracheophyta</taxon>
        <taxon>Spermatophyta</taxon>
        <taxon>Magnoliopsida</taxon>
        <taxon>eudicotyledons</taxon>
        <taxon>Gunneridae</taxon>
        <taxon>Pentapetalae</taxon>
        <taxon>asterids</taxon>
        <taxon>campanulids</taxon>
        <taxon>Asterales</taxon>
        <taxon>Asteraceae</taxon>
        <taxon>Asteroideae</taxon>
        <taxon>Anthemideae</taxon>
        <taxon>Anthemidinae</taxon>
        <taxon>Tanacetum</taxon>
    </lineage>
</organism>
<keyword evidence="2" id="KW-1185">Reference proteome</keyword>
<evidence type="ECO:0000313" key="1">
    <source>
        <dbReference type="EMBL" id="GJT06991.1"/>
    </source>
</evidence>
<name>A0ABQ5B0Q8_9ASTR</name>
<dbReference type="InterPro" id="IPR012340">
    <property type="entry name" value="NA-bd_OB-fold"/>
</dbReference>
<dbReference type="SUPFAM" id="SSF50249">
    <property type="entry name" value="Nucleic acid-binding proteins"/>
    <property type="match status" value="1"/>
</dbReference>
<accession>A0ABQ5B0Q8</accession>
<dbReference type="PANTHER" id="PTHR47165:SF4">
    <property type="entry name" value="OS03G0429900 PROTEIN"/>
    <property type="match status" value="1"/>
</dbReference>
<proteinExistence type="predicted"/>
<comment type="caution">
    <text evidence="1">The sequence shown here is derived from an EMBL/GenBank/DDBJ whole genome shotgun (WGS) entry which is preliminary data.</text>
</comment>
<sequence length="326" mass="37431">MLNTARIYIQGETILLPQKLHATLSDNYRYYIGCLIAIGGRDPNRRQGIRRKIKIENLNGNIIELTLCDDYSGQLMPDYQLSTSSATYYYFNPNIPEAAESRAIPYQDVQQAKTRNRFPLKMIMEQNLNSYKGVRFTAKATITGINLIRDWYYISCHQCGIAATVQGDSYTCLDHDPQPGPFFSPAADKVVDHPCTELVEKYKPADPKKIPPEILAAQGKIGVFQFHLNTLGNLRDLTLDDVFDLKSKMRSRLPVHWNQAKVIQTVDNLFSNCETYNHAVTKLQSNNVKNPEPHHQHSLCHTLSRRKHGMRQRSDCHNTRYKIEKY</sequence>
<gene>
    <name evidence="1" type="ORF">Tco_0841453</name>
</gene>
<reference evidence="1" key="1">
    <citation type="journal article" date="2022" name="Int. J. Mol. Sci.">
        <title>Draft Genome of Tanacetum Coccineum: Genomic Comparison of Closely Related Tanacetum-Family Plants.</title>
        <authorList>
            <person name="Yamashiro T."/>
            <person name="Shiraishi A."/>
            <person name="Nakayama K."/>
            <person name="Satake H."/>
        </authorList>
    </citation>
    <scope>NUCLEOTIDE SEQUENCE</scope>
</reference>
<dbReference type="Proteomes" id="UP001151760">
    <property type="component" value="Unassembled WGS sequence"/>
</dbReference>
<reference evidence="1" key="2">
    <citation type="submission" date="2022-01" db="EMBL/GenBank/DDBJ databases">
        <authorList>
            <person name="Yamashiro T."/>
            <person name="Shiraishi A."/>
            <person name="Satake H."/>
            <person name="Nakayama K."/>
        </authorList>
    </citation>
    <scope>NUCLEOTIDE SEQUENCE</scope>
</reference>
<dbReference type="EMBL" id="BQNB010012714">
    <property type="protein sequence ID" value="GJT06991.1"/>
    <property type="molecule type" value="Genomic_DNA"/>
</dbReference>
<dbReference type="PANTHER" id="PTHR47165">
    <property type="entry name" value="OS03G0429900 PROTEIN"/>
    <property type="match status" value="1"/>
</dbReference>